<dbReference type="GO" id="GO:0016705">
    <property type="term" value="F:oxidoreductase activity, acting on paired donors, with incorporation or reduction of molecular oxygen"/>
    <property type="evidence" value="ECO:0007669"/>
    <property type="project" value="InterPro"/>
</dbReference>
<dbReference type="InterPro" id="IPR050121">
    <property type="entry name" value="Cytochrome_P450_monoxygenase"/>
</dbReference>
<dbReference type="Pfam" id="PF00067">
    <property type="entry name" value="p450"/>
    <property type="match status" value="1"/>
</dbReference>
<keyword evidence="5 9" id="KW-0560">Oxidoreductase</keyword>
<evidence type="ECO:0000256" key="1">
    <source>
        <dbReference type="ARBA" id="ARBA00001971"/>
    </source>
</evidence>
<dbReference type="PANTHER" id="PTHR24305:SF237">
    <property type="entry name" value="CYTOCHROME P450 MONOOXYGENASE ATNE-RELATED"/>
    <property type="match status" value="1"/>
</dbReference>
<keyword evidence="11" id="KW-1185">Reference proteome</keyword>
<comment type="cofactor">
    <cofactor evidence="1 8">
        <name>heme</name>
        <dbReference type="ChEBI" id="CHEBI:30413"/>
    </cofactor>
</comment>
<proteinExistence type="inferred from homology"/>
<evidence type="ECO:0000256" key="2">
    <source>
        <dbReference type="ARBA" id="ARBA00010617"/>
    </source>
</evidence>
<reference evidence="10 11" key="1">
    <citation type="submission" date="2015-06" db="EMBL/GenBank/DDBJ databases">
        <title>Survival trade-offs in plant roots during colonization by closely related pathogenic and mutualistic fungi.</title>
        <authorList>
            <person name="Hacquard S."/>
            <person name="Kracher B."/>
            <person name="Hiruma K."/>
            <person name="Weinman A."/>
            <person name="Muench P."/>
            <person name="Garrido Oter R."/>
            <person name="Ver Loren van Themaat E."/>
            <person name="Dallerey J.-F."/>
            <person name="Damm U."/>
            <person name="Henrissat B."/>
            <person name="Lespinet O."/>
            <person name="Thon M."/>
            <person name="Kemen E."/>
            <person name="McHardy A.C."/>
            <person name="Schulze-Lefert P."/>
            <person name="O'Connell R.J."/>
        </authorList>
    </citation>
    <scope>NUCLEOTIDE SEQUENCE [LARGE SCALE GENOMIC DNA]</scope>
    <source>
        <strain evidence="10 11">MAFF 238704</strain>
    </source>
</reference>
<evidence type="ECO:0000256" key="9">
    <source>
        <dbReference type="RuleBase" id="RU000461"/>
    </source>
</evidence>
<dbReference type="Proteomes" id="UP000076584">
    <property type="component" value="Unassembled WGS sequence"/>
</dbReference>
<name>A0A161Y1J8_COLIC</name>
<dbReference type="GO" id="GO:0020037">
    <property type="term" value="F:heme binding"/>
    <property type="evidence" value="ECO:0007669"/>
    <property type="project" value="InterPro"/>
</dbReference>
<sequence>IAIVIIYRLWFHPLAQYPGPALGKITNLYSAYYAWTGDLHIDMWRCHEKYVIYGFSKNLQKSASYNVMVHRAPSTLTMTCKKKHALHRRIVSQGFANTALRQHEHTIMTHIKKLAAQLAPCQSSGSSEWSAQQNMSSWSNRLSFDIISDVVFGAKYDMIGSPDNRYILECIDGANVRTSVLFQAAELTAGRLDRRLFSKSIEARNIFIPFIKSLVKRRLQKAAAKANDVFSLLVDVKDPETGEGLDMNSIGGESTTLLMAAIAATFFYLSCYPQVYARVKSEIRRSFPSADEISLGPTLNACVYLRACIDESLRMSPPVGGAPWREVLSGGIVIDGRAIPAGCEVGTSVYALHHNPVYFPDPFVYQPERWLSNTKTEGGISHARLAQSAFAAFSTGPRSCVGKGLATAELMLTLATLLHKYDMRLAQGSSTWGIGGGKLGAMLGRHRVNEFQLFDHITSANDGPYMEFRVSCL</sequence>
<dbReference type="Gene3D" id="1.10.630.10">
    <property type="entry name" value="Cytochrome P450"/>
    <property type="match status" value="1"/>
</dbReference>
<dbReference type="PROSITE" id="PS00086">
    <property type="entry name" value="CYTOCHROME_P450"/>
    <property type="match status" value="1"/>
</dbReference>
<dbReference type="GO" id="GO:0005506">
    <property type="term" value="F:iron ion binding"/>
    <property type="evidence" value="ECO:0007669"/>
    <property type="project" value="InterPro"/>
</dbReference>
<evidence type="ECO:0000256" key="6">
    <source>
        <dbReference type="ARBA" id="ARBA00023004"/>
    </source>
</evidence>
<dbReference type="InterPro" id="IPR017972">
    <property type="entry name" value="Cyt_P450_CS"/>
</dbReference>
<dbReference type="AlphaFoldDB" id="A0A161Y1J8"/>
<dbReference type="InterPro" id="IPR002401">
    <property type="entry name" value="Cyt_P450_E_grp-I"/>
</dbReference>
<feature type="binding site" description="axial binding residue" evidence="8">
    <location>
        <position position="400"/>
    </location>
    <ligand>
        <name>heme</name>
        <dbReference type="ChEBI" id="CHEBI:30413"/>
    </ligand>
    <ligandPart>
        <name>Fe</name>
        <dbReference type="ChEBI" id="CHEBI:18248"/>
    </ligandPart>
</feature>
<evidence type="ECO:0000313" key="11">
    <source>
        <dbReference type="Proteomes" id="UP000076584"/>
    </source>
</evidence>
<dbReference type="PRINTS" id="PR00385">
    <property type="entry name" value="P450"/>
</dbReference>
<accession>A0A161Y1J8</accession>
<keyword evidence="7 9" id="KW-0503">Monooxygenase</keyword>
<feature type="non-terminal residue" evidence="10">
    <location>
        <position position="1"/>
    </location>
</feature>
<dbReference type="STRING" id="1573173.A0A161Y1J8"/>
<comment type="caution">
    <text evidence="10">The sequence shown here is derived from an EMBL/GenBank/DDBJ whole genome shotgun (WGS) entry which is preliminary data.</text>
</comment>
<evidence type="ECO:0000313" key="10">
    <source>
        <dbReference type="EMBL" id="KZL83292.1"/>
    </source>
</evidence>
<dbReference type="SUPFAM" id="SSF48264">
    <property type="entry name" value="Cytochrome P450"/>
    <property type="match status" value="1"/>
</dbReference>
<dbReference type="GO" id="GO:0004497">
    <property type="term" value="F:monooxygenase activity"/>
    <property type="evidence" value="ECO:0007669"/>
    <property type="project" value="UniProtKB-KW"/>
</dbReference>
<dbReference type="PRINTS" id="PR00463">
    <property type="entry name" value="EP450I"/>
</dbReference>
<evidence type="ECO:0000256" key="8">
    <source>
        <dbReference type="PIRSR" id="PIRSR602401-1"/>
    </source>
</evidence>
<dbReference type="EMBL" id="LFIW01001173">
    <property type="protein sequence ID" value="KZL83292.1"/>
    <property type="molecule type" value="Genomic_DNA"/>
</dbReference>
<keyword evidence="4 8" id="KW-0479">Metal-binding</keyword>
<dbReference type="CDD" id="cd11061">
    <property type="entry name" value="CYP67-like"/>
    <property type="match status" value="1"/>
</dbReference>
<dbReference type="InterPro" id="IPR001128">
    <property type="entry name" value="Cyt_P450"/>
</dbReference>
<evidence type="ECO:0000256" key="5">
    <source>
        <dbReference type="ARBA" id="ARBA00023002"/>
    </source>
</evidence>
<evidence type="ECO:0000256" key="7">
    <source>
        <dbReference type="ARBA" id="ARBA00023033"/>
    </source>
</evidence>
<keyword evidence="6 8" id="KW-0408">Iron</keyword>
<protein>
    <submittedName>
        <fullName evidence="10">Benzoate 4-monooxygenase cytochrome p450</fullName>
    </submittedName>
</protein>
<comment type="similarity">
    <text evidence="2 9">Belongs to the cytochrome P450 family.</text>
</comment>
<evidence type="ECO:0000256" key="4">
    <source>
        <dbReference type="ARBA" id="ARBA00022723"/>
    </source>
</evidence>
<dbReference type="PANTHER" id="PTHR24305">
    <property type="entry name" value="CYTOCHROME P450"/>
    <property type="match status" value="1"/>
</dbReference>
<gene>
    <name evidence="10" type="ORF">CI238_09845</name>
</gene>
<evidence type="ECO:0000256" key="3">
    <source>
        <dbReference type="ARBA" id="ARBA00022617"/>
    </source>
</evidence>
<dbReference type="InterPro" id="IPR036396">
    <property type="entry name" value="Cyt_P450_sf"/>
</dbReference>
<keyword evidence="3 8" id="KW-0349">Heme</keyword>
<organism evidence="10 11">
    <name type="scientific">Colletotrichum incanum</name>
    <name type="common">Soybean anthracnose fungus</name>
    <dbReference type="NCBI Taxonomy" id="1573173"/>
    <lineage>
        <taxon>Eukaryota</taxon>
        <taxon>Fungi</taxon>
        <taxon>Dikarya</taxon>
        <taxon>Ascomycota</taxon>
        <taxon>Pezizomycotina</taxon>
        <taxon>Sordariomycetes</taxon>
        <taxon>Hypocreomycetidae</taxon>
        <taxon>Glomerellales</taxon>
        <taxon>Glomerellaceae</taxon>
        <taxon>Colletotrichum</taxon>
        <taxon>Colletotrichum spaethianum species complex</taxon>
    </lineage>
</organism>